<dbReference type="PANTHER" id="PTHR13438:SF2">
    <property type="entry name" value="AMINOACYL TRNA SYNTHASE COMPLEX-INTERACTING MULTIFUNCTIONAL PROTEIN 2"/>
    <property type="match status" value="1"/>
</dbReference>
<protein>
    <recommendedName>
        <fullName evidence="8">Aminoacyl tRNA synthase complex-interacting multifunctional protein 2</fullName>
    </recommendedName>
</protein>
<reference evidence="6" key="2">
    <citation type="submission" date="2017-10" db="EMBL/GenBank/DDBJ databases">
        <title>Ladona fulva Genome sequencing and assembly.</title>
        <authorList>
            <person name="Murali S."/>
            <person name="Richards S."/>
            <person name="Bandaranaike D."/>
            <person name="Bellair M."/>
            <person name="Blankenburg K."/>
            <person name="Chao H."/>
            <person name="Dinh H."/>
            <person name="Doddapaneni H."/>
            <person name="Dugan-Rocha S."/>
            <person name="Elkadiri S."/>
            <person name="Gnanaolivu R."/>
            <person name="Hernandez B."/>
            <person name="Skinner E."/>
            <person name="Javaid M."/>
            <person name="Lee S."/>
            <person name="Li M."/>
            <person name="Ming W."/>
            <person name="Munidasa M."/>
            <person name="Muniz J."/>
            <person name="Nguyen L."/>
            <person name="Hughes D."/>
            <person name="Osuji N."/>
            <person name="Pu L.-L."/>
            <person name="Puazo M."/>
            <person name="Qu C."/>
            <person name="Quiroz J."/>
            <person name="Raj R."/>
            <person name="Weissenberger G."/>
            <person name="Xin Y."/>
            <person name="Zou X."/>
            <person name="Han Y."/>
            <person name="Worley K."/>
            <person name="Muzny D."/>
            <person name="Gibbs R."/>
        </authorList>
    </citation>
    <scope>NUCLEOTIDE SEQUENCE</scope>
    <source>
        <strain evidence="6">Sampled in the wild</strain>
    </source>
</reference>
<evidence type="ECO:0000259" key="4">
    <source>
        <dbReference type="Pfam" id="PF16780"/>
    </source>
</evidence>
<dbReference type="Gene3D" id="1.20.1050.130">
    <property type="match status" value="1"/>
</dbReference>
<evidence type="ECO:0000256" key="1">
    <source>
        <dbReference type="ARBA" id="ARBA00004496"/>
    </source>
</evidence>
<dbReference type="InterPro" id="IPR042360">
    <property type="entry name" value="AIMP2"/>
</dbReference>
<dbReference type="OrthoDB" id="424586at2759"/>
<dbReference type="GO" id="GO:0005737">
    <property type="term" value="C:cytoplasm"/>
    <property type="evidence" value="ECO:0007669"/>
    <property type="project" value="UniProtKB-SubCell"/>
</dbReference>
<accession>A0A8K0NV71</accession>
<keyword evidence="7" id="KW-1185">Reference proteome</keyword>
<dbReference type="InterPro" id="IPR031889">
    <property type="entry name" value="AIMP2_LysRS-bd"/>
</dbReference>
<proteinExistence type="predicted"/>
<dbReference type="AlphaFoldDB" id="A0A8K0NV71"/>
<evidence type="ECO:0000256" key="2">
    <source>
        <dbReference type="ARBA" id="ARBA00022490"/>
    </source>
</evidence>
<evidence type="ECO:0000259" key="5">
    <source>
        <dbReference type="Pfam" id="PF18569"/>
    </source>
</evidence>
<comment type="caution">
    <text evidence="6">The sequence shown here is derived from an EMBL/GenBank/DDBJ whole genome shotgun (WGS) entry which is preliminary data.</text>
</comment>
<evidence type="ECO:0000313" key="7">
    <source>
        <dbReference type="Proteomes" id="UP000792457"/>
    </source>
</evidence>
<comment type="subcellular location">
    <subcellularLocation>
        <location evidence="1">Cytoplasm</location>
    </subcellularLocation>
</comment>
<name>A0A8K0NV71_LADFU</name>
<dbReference type="InterPro" id="IPR041503">
    <property type="entry name" value="AIMP2_thioredoxin"/>
</dbReference>
<feature type="domain" description="AIMP2 lysyl-tRNA synthetase binding" evidence="4">
    <location>
        <begin position="7"/>
        <end position="33"/>
    </location>
</feature>
<dbReference type="GO" id="GO:0006412">
    <property type="term" value="P:translation"/>
    <property type="evidence" value="ECO:0007669"/>
    <property type="project" value="UniProtKB-KW"/>
</dbReference>
<dbReference type="PANTHER" id="PTHR13438">
    <property type="entry name" value="AMINOACYL TRNA SYNTHASE COMPLEX-INTERACTING MULTIFUNCTIONAL PROTEIN"/>
    <property type="match status" value="1"/>
</dbReference>
<reference evidence="6" key="1">
    <citation type="submission" date="2013-04" db="EMBL/GenBank/DDBJ databases">
        <authorList>
            <person name="Qu J."/>
            <person name="Murali S.C."/>
            <person name="Bandaranaike D."/>
            <person name="Bellair M."/>
            <person name="Blankenburg K."/>
            <person name="Chao H."/>
            <person name="Dinh H."/>
            <person name="Doddapaneni H."/>
            <person name="Downs B."/>
            <person name="Dugan-Rocha S."/>
            <person name="Elkadiri S."/>
            <person name="Gnanaolivu R.D."/>
            <person name="Hernandez B."/>
            <person name="Javaid M."/>
            <person name="Jayaseelan J.C."/>
            <person name="Lee S."/>
            <person name="Li M."/>
            <person name="Ming W."/>
            <person name="Munidasa M."/>
            <person name="Muniz J."/>
            <person name="Nguyen L."/>
            <person name="Ongeri F."/>
            <person name="Osuji N."/>
            <person name="Pu L.-L."/>
            <person name="Puazo M."/>
            <person name="Qu C."/>
            <person name="Quiroz J."/>
            <person name="Raj R."/>
            <person name="Weissenberger G."/>
            <person name="Xin Y."/>
            <person name="Zou X."/>
            <person name="Han Y."/>
            <person name="Richards S."/>
            <person name="Worley K."/>
            <person name="Muzny D."/>
            <person name="Gibbs R."/>
        </authorList>
    </citation>
    <scope>NUCLEOTIDE SEQUENCE</scope>
    <source>
        <strain evidence="6">Sampled in the wild</strain>
    </source>
</reference>
<feature type="domain" description="AIMP2 thioredoxin-like" evidence="5">
    <location>
        <begin position="117"/>
        <end position="195"/>
    </location>
</feature>
<dbReference type="Pfam" id="PF16780">
    <property type="entry name" value="AIMP2_LysRS_bd"/>
    <property type="match status" value="1"/>
</dbReference>
<organism evidence="6 7">
    <name type="scientific">Ladona fulva</name>
    <name type="common">Scarce chaser dragonfly</name>
    <name type="synonym">Libellula fulva</name>
    <dbReference type="NCBI Taxonomy" id="123851"/>
    <lineage>
        <taxon>Eukaryota</taxon>
        <taxon>Metazoa</taxon>
        <taxon>Ecdysozoa</taxon>
        <taxon>Arthropoda</taxon>
        <taxon>Hexapoda</taxon>
        <taxon>Insecta</taxon>
        <taxon>Pterygota</taxon>
        <taxon>Palaeoptera</taxon>
        <taxon>Odonata</taxon>
        <taxon>Epiprocta</taxon>
        <taxon>Anisoptera</taxon>
        <taxon>Libelluloidea</taxon>
        <taxon>Libellulidae</taxon>
        <taxon>Ladona</taxon>
    </lineage>
</organism>
<dbReference type="Proteomes" id="UP000792457">
    <property type="component" value="Unassembled WGS sequence"/>
</dbReference>
<evidence type="ECO:0008006" key="8">
    <source>
        <dbReference type="Google" id="ProtNLM"/>
    </source>
</evidence>
<keyword evidence="2" id="KW-0963">Cytoplasm</keyword>
<sequence length="328" mass="36267">MKEVPYMYRLKPICGLHARVELPKCMYRLRQIQGLVDPTDVMDNNILAKSSFIEEKENHPAVKTLEQRQEAILGQLRNLKLLVEELSRQLKAPPSSSPSLADRTCPNKRSQEKEVLRIVVKASTRRLPHALLAAIRLWCPRDGEATKVNPGELQIRCFCHSTASKPAAEVISDNFSGKGSPSVQLTLIWKDTVPGGVEFSIGNSCSWLRGEGLLLSLMLSHLPSNVSQKKASLLNEISLSALLDSCAMVSYVNKSSSAAAFKKALSSLWKLASNSDLIPTGAHSISVGEIVLWGTMKDLYQHNNGRLPSEPPEKLATWFNSYSQFLGF</sequence>
<dbReference type="Pfam" id="PF18569">
    <property type="entry name" value="Thioredoxin_16"/>
    <property type="match status" value="1"/>
</dbReference>
<dbReference type="GO" id="GO:0017101">
    <property type="term" value="C:aminoacyl-tRNA synthetase multienzyme complex"/>
    <property type="evidence" value="ECO:0007669"/>
    <property type="project" value="InterPro"/>
</dbReference>
<evidence type="ECO:0000256" key="3">
    <source>
        <dbReference type="ARBA" id="ARBA00022917"/>
    </source>
</evidence>
<keyword evidence="3" id="KW-0648">Protein biosynthesis</keyword>
<dbReference type="EMBL" id="KZ308146">
    <property type="protein sequence ID" value="KAG8222877.1"/>
    <property type="molecule type" value="Genomic_DNA"/>
</dbReference>
<gene>
    <name evidence="6" type="ORF">J437_LFUL003522</name>
</gene>
<evidence type="ECO:0000313" key="6">
    <source>
        <dbReference type="EMBL" id="KAG8222877.1"/>
    </source>
</evidence>